<evidence type="ECO:0000256" key="2">
    <source>
        <dbReference type="SAM" id="Phobius"/>
    </source>
</evidence>
<name>A0A919Q3M8_9MICO</name>
<feature type="region of interest" description="Disordered" evidence="1">
    <location>
        <begin position="210"/>
        <end position="239"/>
    </location>
</feature>
<dbReference type="RefSeq" id="WP_203653137.1">
    <property type="nucleotide sequence ID" value="NZ_BONR01000001.1"/>
</dbReference>
<protein>
    <recommendedName>
        <fullName evidence="3">SCP domain-containing protein</fullName>
    </recommendedName>
</protein>
<reference evidence="4" key="1">
    <citation type="submission" date="2021-01" db="EMBL/GenBank/DDBJ databases">
        <title>Whole genome shotgun sequence of Demequina activiva NBRC 110675.</title>
        <authorList>
            <person name="Komaki H."/>
            <person name="Tamura T."/>
        </authorList>
    </citation>
    <scope>NUCLEOTIDE SEQUENCE</scope>
    <source>
        <strain evidence="4">NBRC 110675</strain>
    </source>
</reference>
<dbReference type="EMBL" id="BONR01000001">
    <property type="protein sequence ID" value="GIG53703.1"/>
    <property type="molecule type" value="Genomic_DNA"/>
</dbReference>
<evidence type="ECO:0000313" key="5">
    <source>
        <dbReference type="Proteomes" id="UP000652354"/>
    </source>
</evidence>
<gene>
    <name evidence="4" type="ORF">Dac01nite_04550</name>
</gene>
<dbReference type="SUPFAM" id="SSF55797">
    <property type="entry name" value="PR-1-like"/>
    <property type="match status" value="1"/>
</dbReference>
<comment type="caution">
    <text evidence="4">The sequence shown here is derived from an EMBL/GenBank/DDBJ whole genome shotgun (WGS) entry which is preliminary data.</text>
</comment>
<dbReference type="PANTHER" id="PTHR31157:SF1">
    <property type="entry name" value="SCP DOMAIN-CONTAINING PROTEIN"/>
    <property type="match status" value="1"/>
</dbReference>
<dbReference type="PANTHER" id="PTHR31157">
    <property type="entry name" value="SCP DOMAIN-CONTAINING PROTEIN"/>
    <property type="match status" value="1"/>
</dbReference>
<evidence type="ECO:0000256" key="1">
    <source>
        <dbReference type="SAM" id="MobiDB-lite"/>
    </source>
</evidence>
<feature type="region of interest" description="Disordered" evidence="1">
    <location>
        <begin position="88"/>
        <end position="166"/>
    </location>
</feature>
<dbReference type="Pfam" id="PF00188">
    <property type="entry name" value="CAP"/>
    <property type="match status" value="1"/>
</dbReference>
<dbReference type="Proteomes" id="UP000652354">
    <property type="component" value="Unassembled WGS sequence"/>
</dbReference>
<feature type="compositionally biased region" description="Low complexity" evidence="1">
    <location>
        <begin position="157"/>
        <end position="166"/>
    </location>
</feature>
<keyword evidence="2" id="KW-0812">Transmembrane</keyword>
<keyword evidence="2" id="KW-0472">Membrane</keyword>
<dbReference type="InterPro" id="IPR014044">
    <property type="entry name" value="CAP_dom"/>
</dbReference>
<organism evidence="4 5">
    <name type="scientific">Demequina activiva</name>
    <dbReference type="NCBI Taxonomy" id="1582364"/>
    <lineage>
        <taxon>Bacteria</taxon>
        <taxon>Bacillati</taxon>
        <taxon>Actinomycetota</taxon>
        <taxon>Actinomycetes</taxon>
        <taxon>Micrococcales</taxon>
        <taxon>Demequinaceae</taxon>
        <taxon>Demequina</taxon>
    </lineage>
</organism>
<accession>A0A919Q3M8</accession>
<feature type="compositionally biased region" description="Low complexity" evidence="1">
    <location>
        <begin position="109"/>
        <end position="145"/>
    </location>
</feature>
<dbReference type="Gene3D" id="3.40.33.10">
    <property type="entry name" value="CAP"/>
    <property type="match status" value="1"/>
</dbReference>
<dbReference type="CDD" id="cd05379">
    <property type="entry name" value="CAP_bacterial"/>
    <property type="match status" value="1"/>
</dbReference>
<evidence type="ECO:0000313" key="4">
    <source>
        <dbReference type="EMBL" id="GIG53703.1"/>
    </source>
</evidence>
<keyword evidence="5" id="KW-1185">Reference proteome</keyword>
<feature type="transmembrane region" description="Helical" evidence="2">
    <location>
        <begin position="20"/>
        <end position="42"/>
    </location>
</feature>
<evidence type="ECO:0000259" key="3">
    <source>
        <dbReference type="SMART" id="SM00198"/>
    </source>
</evidence>
<keyword evidence="2" id="KW-1133">Transmembrane helix</keyword>
<dbReference type="AlphaFoldDB" id="A0A919Q3M8"/>
<sequence>MTEQQDVLETRRPKRRALGLVLLGMIPLAVAGTAGAAASAFVPTPAQTPVALPATVTVDKPASTDLAPVIAPGSATAVDLEVEVPQITVSIPPPPEPEPELAPVSPQASGSSGSSQSSGSSGSTGSSTQKSSGSTSTKSSGSSSSEPAPKPAPQQTADSYCSAPSSPYAAGGSAKGLLTAANKERARIGAGALSWSGSLASAATSWSQTMASKDTASNGGALAHNPNRPGAENVAVSGSSGGMSVGSAVARAHNGWMYSYGHCVNIMNPAYSSMGAGTASTADGKVVYTTANFR</sequence>
<feature type="domain" description="SCP" evidence="3">
    <location>
        <begin position="172"/>
        <end position="293"/>
    </location>
</feature>
<dbReference type="InterPro" id="IPR035940">
    <property type="entry name" value="CAP_sf"/>
</dbReference>
<dbReference type="SMART" id="SM00198">
    <property type="entry name" value="SCP"/>
    <property type="match status" value="1"/>
</dbReference>
<proteinExistence type="predicted"/>